<evidence type="ECO:0000313" key="3">
    <source>
        <dbReference type="Proteomes" id="UP000244446"/>
    </source>
</evidence>
<keyword evidence="3" id="KW-1185">Reference proteome</keyword>
<keyword evidence="1" id="KW-0812">Transmembrane</keyword>
<gene>
    <name evidence="2" type="ORF">DC366_04255</name>
</gene>
<proteinExistence type="predicted"/>
<dbReference type="NCBIfam" id="NF033773">
    <property type="entry name" value="tellur_TrgA"/>
    <property type="match status" value="1"/>
</dbReference>
<sequence>MPKTRTLPTAARLVAAIALGALGWLASEMVRPLMPPQTAFGWFNYVNLALGVLCGWFVIGSRAGRGYGEALANGLTGVLALIIWGFFVQSFNLMLKQSMEGKFDGPVEAIVGIFNNAIDYAQYLIDPALIGTLLVGGMICGLLAEMAARRWT</sequence>
<name>A0A2T7G9A4_9RHOB</name>
<evidence type="ECO:0000256" key="1">
    <source>
        <dbReference type="SAM" id="Phobius"/>
    </source>
</evidence>
<dbReference type="AlphaFoldDB" id="A0A2T7G9A4"/>
<dbReference type="RefSeq" id="WP_108690976.1">
    <property type="nucleotide sequence ID" value="NZ_QCYH01000002.1"/>
</dbReference>
<dbReference type="OrthoDB" id="7869508at2"/>
<keyword evidence="1" id="KW-1133">Transmembrane helix</keyword>
<dbReference type="InterPro" id="IPR047784">
    <property type="entry name" value="TrgA"/>
</dbReference>
<comment type="caution">
    <text evidence="2">The sequence shown here is derived from an EMBL/GenBank/DDBJ whole genome shotgun (WGS) entry which is preliminary data.</text>
</comment>
<evidence type="ECO:0000313" key="2">
    <source>
        <dbReference type="EMBL" id="PVA11002.1"/>
    </source>
</evidence>
<accession>A0A2T7G9A4</accession>
<keyword evidence="1" id="KW-0472">Membrane</keyword>
<reference evidence="2 3" key="1">
    <citation type="submission" date="2018-04" db="EMBL/GenBank/DDBJ databases">
        <title>Pelagivirga bohaiensis gen. nov., sp. nov., a bacterium isolated from the Bohai Sea.</title>
        <authorList>
            <person name="Ji X."/>
        </authorList>
    </citation>
    <scope>NUCLEOTIDE SEQUENCE [LARGE SCALE GENOMIC DNA]</scope>
    <source>
        <strain evidence="2 3">BH-SD19</strain>
    </source>
</reference>
<feature type="transmembrane region" description="Helical" evidence="1">
    <location>
        <begin position="71"/>
        <end position="91"/>
    </location>
</feature>
<dbReference type="Proteomes" id="UP000244446">
    <property type="component" value="Unassembled WGS sequence"/>
</dbReference>
<feature type="transmembrane region" description="Helical" evidence="1">
    <location>
        <begin position="39"/>
        <end position="59"/>
    </location>
</feature>
<feature type="transmembrane region" description="Helical" evidence="1">
    <location>
        <begin position="9"/>
        <end position="27"/>
    </location>
</feature>
<feature type="transmembrane region" description="Helical" evidence="1">
    <location>
        <begin position="128"/>
        <end position="148"/>
    </location>
</feature>
<protein>
    <submittedName>
        <fullName evidence="2">Tellurium resistance protein</fullName>
    </submittedName>
</protein>
<dbReference type="EMBL" id="QCYH01000002">
    <property type="protein sequence ID" value="PVA11002.1"/>
    <property type="molecule type" value="Genomic_DNA"/>
</dbReference>
<organism evidence="2 3">
    <name type="scientific">Pelagivirga sediminicola</name>
    <dbReference type="NCBI Taxonomy" id="2170575"/>
    <lineage>
        <taxon>Bacteria</taxon>
        <taxon>Pseudomonadati</taxon>
        <taxon>Pseudomonadota</taxon>
        <taxon>Alphaproteobacteria</taxon>
        <taxon>Rhodobacterales</taxon>
        <taxon>Paracoccaceae</taxon>
        <taxon>Pelagivirga</taxon>
    </lineage>
</organism>